<gene>
    <name evidence="1" type="ORF">BDV23DRAFT_150607</name>
</gene>
<accession>A0A5N7CG46</accession>
<organism evidence="1">
    <name type="scientific">Petromyces alliaceus</name>
    <name type="common">Aspergillus alliaceus</name>
    <dbReference type="NCBI Taxonomy" id="209559"/>
    <lineage>
        <taxon>Eukaryota</taxon>
        <taxon>Fungi</taxon>
        <taxon>Dikarya</taxon>
        <taxon>Ascomycota</taxon>
        <taxon>Pezizomycotina</taxon>
        <taxon>Eurotiomycetes</taxon>
        <taxon>Eurotiomycetidae</taxon>
        <taxon>Eurotiales</taxon>
        <taxon>Aspergillaceae</taxon>
        <taxon>Aspergillus</taxon>
        <taxon>Aspergillus subgen. Circumdati</taxon>
    </lineage>
</organism>
<evidence type="ECO:0000313" key="1">
    <source>
        <dbReference type="EMBL" id="KAE8392849.1"/>
    </source>
</evidence>
<reference evidence="1" key="1">
    <citation type="submission" date="2019-04" db="EMBL/GenBank/DDBJ databases">
        <title>Friends and foes A comparative genomics studyof 23 Aspergillus species from section Flavi.</title>
        <authorList>
            <consortium name="DOE Joint Genome Institute"/>
            <person name="Kjaerbolling I."/>
            <person name="Vesth T."/>
            <person name="Frisvad J.C."/>
            <person name="Nybo J.L."/>
            <person name="Theobald S."/>
            <person name="Kildgaard S."/>
            <person name="Isbrandt T."/>
            <person name="Kuo A."/>
            <person name="Sato A."/>
            <person name="Lyhne E.K."/>
            <person name="Kogle M.E."/>
            <person name="Wiebenga A."/>
            <person name="Kun R.S."/>
            <person name="Lubbers R.J."/>
            <person name="Makela M.R."/>
            <person name="Barry K."/>
            <person name="Chovatia M."/>
            <person name="Clum A."/>
            <person name="Daum C."/>
            <person name="Haridas S."/>
            <person name="He G."/>
            <person name="LaButti K."/>
            <person name="Lipzen A."/>
            <person name="Mondo S."/>
            <person name="Riley R."/>
            <person name="Salamov A."/>
            <person name="Simmons B.A."/>
            <person name="Magnuson J.K."/>
            <person name="Henrissat B."/>
            <person name="Mortensen U.H."/>
            <person name="Larsen T.O."/>
            <person name="Devries R.P."/>
            <person name="Grigoriev I.V."/>
            <person name="Machida M."/>
            <person name="Baker S.E."/>
            <person name="Andersen M.R."/>
        </authorList>
    </citation>
    <scope>NUCLEOTIDE SEQUENCE [LARGE SCALE GENOMIC DNA]</scope>
    <source>
        <strain evidence="1">IBT 14317</strain>
    </source>
</reference>
<proteinExistence type="predicted"/>
<dbReference type="EMBL" id="ML735234">
    <property type="protein sequence ID" value="KAE8392849.1"/>
    <property type="molecule type" value="Genomic_DNA"/>
</dbReference>
<dbReference type="AlphaFoldDB" id="A0A5N7CG46"/>
<protein>
    <submittedName>
        <fullName evidence="1">Uncharacterized protein</fullName>
    </submittedName>
</protein>
<sequence length="90" mass="10277">MQSVHRLKLHYGRKADDAGQGAIDVTEAEATWRTAPSTLMINTLDKCRSDKDLGSCKPTILYTQPGPSHNIYCWSYGMAREAFKREWLWT</sequence>
<name>A0A5N7CG46_PETAA</name>
<dbReference type="Proteomes" id="UP000326877">
    <property type="component" value="Unassembled WGS sequence"/>
</dbReference>